<keyword evidence="1" id="KW-0547">Nucleotide-binding</keyword>
<keyword evidence="6" id="KW-0804">Transcription</keyword>
<dbReference type="InterPro" id="IPR025944">
    <property type="entry name" value="Sigma_54_int_dom_CS"/>
</dbReference>
<dbReference type="PROSITE" id="PS50110">
    <property type="entry name" value="RESPONSE_REGULATORY"/>
    <property type="match status" value="1"/>
</dbReference>
<dbReference type="Gene3D" id="1.10.8.60">
    <property type="match status" value="1"/>
</dbReference>
<dbReference type="SUPFAM" id="SSF52172">
    <property type="entry name" value="CheY-like"/>
    <property type="match status" value="1"/>
</dbReference>
<dbReference type="GO" id="GO:0043565">
    <property type="term" value="F:sequence-specific DNA binding"/>
    <property type="evidence" value="ECO:0007669"/>
    <property type="project" value="InterPro"/>
</dbReference>
<dbReference type="SMART" id="SM00448">
    <property type="entry name" value="REC"/>
    <property type="match status" value="1"/>
</dbReference>
<organism evidence="10 11">
    <name type="scientific">Desulfatibacillum aliphaticivorans</name>
    <dbReference type="NCBI Taxonomy" id="218208"/>
    <lineage>
        <taxon>Bacteria</taxon>
        <taxon>Pseudomonadati</taxon>
        <taxon>Thermodesulfobacteriota</taxon>
        <taxon>Desulfobacteria</taxon>
        <taxon>Desulfobacterales</taxon>
        <taxon>Desulfatibacillaceae</taxon>
        <taxon>Desulfatibacillum</taxon>
    </lineage>
</organism>
<keyword evidence="11" id="KW-1185">Reference proteome</keyword>
<sequence>MEKDSILLVEHEYQDRLAWSDFLENRGYDIQAVGDGALAMERLKSNEYNLIIANDQAPGLSGADIVRKMDGKIPVILVSSNASVDQAVEAMKSGARDFLLKPVSAQILGAVVGRALGVSKSNGTPKAAGKSPVKIITQDDRMKRCLEVVDSVADSKAAVLISGESGTGKELFARQIHYSSSRKDKNFVAVNVAALPETLLESELFGHEKGAFTGAINRKIGKFELASGGTLLLDEITEMDIGLQAKLLRVLQESEVDRVGGTSPVNVDVRVVATTNRDVEQAIADGKFRSDLYYRLAVIPLKLPPLRERSSDVILLAEHFIRKYNARDGKNVKGLTKNAQNTLLNLDWPGNVRELENTIERAVLLCKGDQIDHNDLFMEPPPPKALPRQDSIPSVSTTLREMEEQMIYQALDQTEGNRTHAAQILGISVRTLRNKLNEYQAKA</sequence>
<dbReference type="FunFam" id="3.40.50.300:FF:000006">
    <property type="entry name" value="DNA-binding transcriptional regulator NtrC"/>
    <property type="match status" value="1"/>
</dbReference>
<dbReference type="InterPro" id="IPR011006">
    <property type="entry name" value="CheY-like_superfamily"/>
</dbReference>
<dbReference type="InterPro" id="IPR025662">
    <property type="entry name" value="Sigma_54_int_dom_ATP-bd_1"/>
</dbReference>
<dbReference type="HOGENOM" id="CLU_000445_0_6_7"/>
<dbReference type="PANTHER" id="PTHR32071">
    <property type="entry name" value="TRANSCRIPTIONAL REGULATORY PROTEIN"/>
    <property type="match status" value="1"/>
</dbReference>
<dbReference type="Pfam" id="PF02954">
    <property type="entry name" value="HTH_8"/>
    <property type="match status" value="1"/>
</dbReference>
<dbReference type="SUPFAM" id="SSF46689">
    <property type="entry name" value="Homeodomain-like"/>
    <property type="match status" value="1"/>
</dbReference>
<evidence type="ECO:0000313" key="11">
    <source>
        <dbReference type="Proteomes" id="UP000000739"/>
    </source>
</evidence>
<evidence type="ECO:0000256" key="1">
    <source>
        <dbReference type="ARBA" id="ARBA00022741"/>
    </source>
</evidence>
<reference evidence="10 11" key="1">
    <citation type="journal article" date="2012" name="Environ. Microbiol.">
        <title>The genome sequence of Desulfatibacillum alkenivorans AK-01: a blueprint for anaerobic alkane oxidation.</title>
        <authorList>
            <person name="Callaghan A.V."/>
            <person name="Morris B.E."/>
            <person name="Pereira I.A."/>
            <person name="McInerney M.J."/>
            <person name="Austin R.N."/>
            <person name="Groves J.T."/>
            <person name="Kukor J.J."/>
            <person name="Suflita J.M."/>
            <person name="Young L.Y."/>
            <person name="Zylstra G.J."/>
            <person name="Wawrik B."/>
        </authorList>
    </citation>
    <scope>NUCLEOTIDE SEQUENCE [LARGE SCALE GENOMIC DNA]</scope>
    <source>
        <strain evidence="10 11">AK-01</strain>
    </source>
</reference>
<protein>
    <submittedName>
        <fullName evidence="10">Two-component, sigma54 specific, transcriptional regulator, Fis family</fullName>
    </submittedName>
</protein>
<accession>B8FJU0</accession>
<dbReference type="RefSeq" id="WP_012609807.1">
    <property type="nucleotide sequence ID" value="NC_011768.1"/>
</dbReference>
<evidence type="ECO:0000256" key="7">
    <source>
        <dbReference type="PROSITE-ProRule" id="PRU00169"/>
    </source>
</evidence>
<dbReference type="CDD" id="cd00156">
    <property type="entry name" value="REC"/>
    <property type="match status" value="1"/>
</dbReference>
<dbReference type="InterPro" id="IPR003593">
    <property type="entry name" value="AAA+_ATPase"/>
</dbReference>
<dbReference type="GO" id="GO:0006355">
    <property type="term" value="P:regulation of DNA-templated transcription"/>
    <property type="evidence" value="ECO:0007669"/>
    <property type="project" value="InterPro"/>
</dbReference>
<evidence type="ECO:0000313" key="10">
    <source>
        <dbReference type="EMBL" id="ACL02368.1"/>
    </source>
</evidence>
<comment type="caution">
    <text evidence="7">Lacks conserved residue(s) required for the propagation of feature annotation.</text>
</comment>
<dbReference type="AlphaFoldDB" id="B8FJU0"/>
<dbReference type="InterPro" id="IPR058031">
    <property type="entry name" value="AAA_lid_NorR"/>
</dbReference>
<dbReference type="Pfam" id="PF00072">
    <property type="entry name" value="Response_reg"/>
    <property type="match status" value="1"/>
</dbReference>
<dbReference type="PROSITE" id="PS00675">
    <property type="entry name" value="SIGMA54_INTERACT_1"/>
    <property type="match status" value="1"/>
</dbReference>
<dbReference type="SUPFAM" id="SSF52540">
    <property type="entry name" value="P-loop containing nucleoside triphosphate hydrolases"/>
    <property type="match status" value="1"/>
</dbReference>
<proteinExistence type="predicted"/>
<dbReference type="InterPro" id="IPR002197">
    <property type="entry name" value="HTH_Fis"/>
</dbReference>
<dbReference type="InterPro" id="IPR025943">
    <property type="entry name" value="Sigma_54_int_dom_ATP-bd_2"/>
</dbReference>
<dbReference type="KEGG" id="dal:Dalk_0663"/>
<dbReference type="Gene3D" id="3.40.50.2300">
    <property type="match status" value="1"/>
</dbReference>
<dbReference type="PANTHER" id="PTHR32071:SF21">
    <property type="entry name" value="TRANSCRIPTIONAL REGULATORY PROTEIN FLGR"/>
    <property type="match status" value="1"/>
</dbReference>
<dbReference type="EMBL" id="CP001322">
    <property type="protein sequence ID" value="ACL02368.1"/>
    <property type="molecule type" value="Genomic_DNA"/>
</dbReference>
<feature type="domain" description="Response regulatory" evidence="9">
    <location>
        <begin position="5"/>
        <end position="116"/>
    </location>
</feature>
<dbReference type="Pfam" id="PF00158">
    <property type="entry name" value="Sigma54_activat"/>
    <property type="match status" value="1"/>
</dbReference>
<evidence type="ECO:0000256" key="4">
    <source>
        <dbReference type="ARBA" id="ARBA00023125"/>
    </source>
</evidence>
<dbReference type="Gene3D" id="1.10.10.60">
    <property type="entry name" value="Homeodomain-like"/>
    <property type="match status" value="1"/>
</dbReference>
<dbReference type="PROSITE" id="PS50045">
    <property type="entry name" value="SIGMA54_INTERACT_4"/>
    <property type="match status" value="1"/>
</dbReference>
<keyword evidence="5" id="KW-0010">Activator</keyword>
<dbReference type="GO" id="GO:0005524">
    <property type="term" value="F:ATP binding"/>
    <property type="evidence" value="ECO:0007669"/>
    <property type="project" value="UniProtKB-KW"/>
</dbReference>
<dbReference type="InterPro" id="IPR001789">
    <property type="entry name" value="Sig_transdc_resp-reg_receiver"/>
</dbReference>
<feature type="domain" description="Sigma-54 factor interaction" evidence="8">
    <location>
        <begin position="135"/>
        <end position="364"/>
    </location>
</feature>
<dbReference type="PROSITE" id="PS00676">
    <property type="entry name" value="SIGMA54_INTERACT_2"/>
    <property type="match status" value="1"/>
</dbReference>
<dbReference type="InterPro" id="IPR027417">
    <property type="entry name" value="P-loop_NTPase"/>
</dbReference>
<evidence type="ECO:0000256" key="5">
    <source>
        <dbReference type="ARBA" id="ARBA00023159"/>
    </source>
</evidence>
<dbReference type="Gene3D" id="3.40.50.300">
    <property type="entry name" value="P-loop containing nucleotide triphosphate hydrolases"/>
    <property type="match status" value="1"/>
</dbReference>
<dbReference type="InterPro" id="IPR009057">
    <property type="entry name" value="Homeodomain-like_sf"/>
</dbReference>
<dbReference type="PROSITE" id="PS00688">
    <property type="entry name" value="SIGMA54_INTERACT_3"/>
    <property type="match status" value="1"/>
</dbReference>
<dbReference type="GO" id="GO:0000160">
    <property type="term" value="P:phosphorelay signal transduction system"/>
    <property type="evidence" value="ECO:0007669"/>
    <property type="project" value="InterPro"/>
</dbReference>
<evidence type="ECO:0000256" key="2">
    <source>
        <dbReference type="ARBA" id="ARBA00022840"/>
    </source>
</evidence>
<evidence type="ECO:0000259" key="8">
    <source>
        <dbReference type="PROSITE" id="PS50045"/>
    </source>
</evidence>
<dbReference type="Pfam" id="PF25601">
    <property type="entry name" value="AAA_lid_14"/>
    <property type="match status" value="1"/>
</dbReference>
<dbReference type="eggNOG" id="COG2204">
    <property type="taxonomic scope" value="Bacteria"/>
</dbReference>
<evidence type="ECO:0000259" key="9">
    <source>
        <dbReference type="PROSITE" id="PS50110"/>
    </source>
</evidence>
<gene>
    <name evidence="10" type="ordered locus">Dalk_0663</name>
</gene>
<dbReference type="SMART" id="SM00382">
    <property type="entry name" value="AAA"/>
    <property type="match status" value="1"/>
</dbReference>
<dbReference type="InterPro" id="IPR002078">
    <property type="entry name" value="Sigma_54_int"/>
</dbReference>
<keyword evidence="3" id="KW-0805">Transcription regulation</keyword>
<evidence type="ECO:0000256" key="6">
    <source>
        <dbReference type="ARBA" id="ARBA00023163"/>
    </source>
</evidence>
<dbReference type="CDD" id="cd00009">
    <property type="entry name" value="AAA"/>
    <property type="match status" value="1"/>
</dbReference>
<keyword evidence="2" id="KW-0067">ATP-binding</keyword>
<dbReference type="PRINTS" id="PR01590">
    <property type="entry name" value="HTHFIS"/>
</dbReference>
<dbReference type="Proteomes" id="UP000000739">
    <property type="component" value="Chromosome"/>
</dbReference>
<name>B8FJU0_DESAL</name>
<keyword evidence="4" id="KW-0238">DNA-binding</keyword>
<evidence type="ECO:0000256" key="3">
    <source>
        <dbReference type="ARBA" id="ARBA00023015"/>
    </source>
</evidence>
<dbReference type="FunFam" id="1.10.8.60:FF:000014">
    <property type="entry name" value="DNA-binding transcriptional regulator NtrC"/>
    <property type="match status" value="1"/>
</dbReference>